<dbReference type="PANTHER" id="PTHR37422">
    <property type="entry name" value="TEICHURONIC ACID BIOSYNTHESIS PROTEIN TUAE"/>
    <property type="match status" value="1"/>
</dbReference>
<feature type="transmembrane region" description="Helical" evidence="5">
    <location>
        <begin position="12"/>
        <end position="44"/>
    </location>
</feature>
<evidence type="ECO:0000256" key="5">
    <source>
        <dbReference type="SAM" id="Phobius"/>
    </source>
</evidence>
<feature type="transmembrane region" description="Helical" evidence="5">
    <location>
        <begin position="156"/>
        <end position="174"/>
    </location>
</feature>
<evidence type="ECO:0000256" key="3">
    <source>
        <dbReference type="ARBA" id="ARBA00022989"/>
    </source>
</evidence>
<feature type="transmembrane region" description="Helical" evidence="5">
    <location>
        <begin position="257"/>
        <end position="272"/>
    </location>
</feature>
<accession>A0ABV8UV56</accession>
<feature type="transmembrane region" description="Helical" evidence="5">
    <location>
        <begin position="209"/>
        <end position="225"/>
    </location>
</feature>
<dbReference type="PANTHER" id="PTHR37422:SF13">
    <property type="entry name" value="LIPOPOLYSACCHARIDE BIOSYNTHESIS PROTEIN PA4999-RELATED"/>
    <property type="match status" value="1"/>
</dbReference>
<dbReference type="Pfam" id="PF04932">
    <property type="entry name" value="Wzy_C"/>
    <property type="match status" value="1"/>
</dbReference>
<comment type="caution">
    <text evidence="7">The sequence shown here is derived from an EMBL/GenBank/DDBJ whole genome shotgun (WGS) entry which is preliminary data.</text>
</comment>
<feature type="transmembrane region" description="Helical" evidence="5">
    <location>
        <begin position="66"/>
        <end position="87"/>
    </location>
</feature>
<keyword evidence="3 5" id="KW-1133">Transmembrane helix</keyword>
<dbReference type="InterPro" id="IPR007016">
    <property type="entry name" value="O-antigen_ligase-rel_domated"/>
</dbReference>
<feature type="transmembrane region" description="Helical" evidence="5">
    <location>
        <begin position="232"/>
        <end position="251"/>
    </location>
</feature>
<feature type="transmembrane region" description="Helical" evidence="5">
    <location>
        <begin position="436"/>
        <end position="458"/>
    </location>
</feature>
<feature type="transmembrane region" description="Helical" evidence="5">
    <location>
        <begin position="124"/>
        <end position="144"/>
    </location>
</feature>
<evidence type="ECO:0000256" key="1">
    <source>
        <dbReference type="ARBA" id="ARBA00004141"/>
    </source>
</evidence>
<gene>
    <name evidence="7" type="ORF">ACFO0S_08965</name>
</gene>
<evidence type="ECO:0000259" key="6">
    <source>
        <dbReference type="Pfam" id="PF04932"/>
    </source>
</evidence>
<evidence type="ECO:0000256" key="4">
    <source>
        <dbReference type="ARBA" id="ARBA00023136"/>
    </source>
</evidence>
<keyword evidence="2 5" id="KW-0812">Transmembrane</keyword>
<sequence length="490" mass="55343">MNNRIDRQVLGVVVGVLALLIAFVFNIPAISYAVTLVLVVLAFLQPKTGIYLLFVYFPARALLTEVAPSLKLLGDLLIIAAFLRIVWDQRNNWKSIFQFEKFEWAFIAFVALGAIASLLNDVSIGAIVFQIRAFVITFLLIYIVKRLRITKDDIRLFLWITFAMAMVIVLQAFIEKLSMRSAWMPEKWINRQLSPGNASRIYGVLNNPNVLSVYLTIAAILTIYLKRMMKPANWANIVFYISLILLSGIWIMTYSRGTWIAVAIGLSLYVLYTRKWKFAVKVALVLALSFGAVVLPTTYAAQWIKQNTEIGNFERTGEVEEGPVVGAVEADRLRETISASTLEKSLTTGRLYVVVKGFEVYKDYPIIGSGFGTFGDSATKSYLSPIYADYGILTNIYADNQYIEIIAQNGTVGVILFAIFLLGMLWFFWKKRHVTPVAIPLVVSLIAIFWCGLVYNIWEDKTFTLYYYTLTGAFIAFVRAKEQSNDSPHN</sequence>
<comment type="subcellular location">
    <subcellularLocation>
        <location evidence="1">Membrane</location>
        <topology evidence="1">Multi-pass membrane protein</topology>
    </subcellularLocation>
</comment>
<keyword evidence="7" id="KW-0436">Ligase</keyword>
<feature type="domain" description="O-antigen ligase-related" evidence="6">
    <location>
        <begin position="242"/>
        <end position="418"/>
    </location>
</feature>
<evidence type="ECO:0000256" key="2">
    <source>
        <dbReference type="ARBA" id="ARBA00022692"/>
    </source>
</evidence>
<dbReference type="GO" id="GO:0016874">
    <property type="term" value="F:ligase activity"/>
    <property type="evidence" value="ECO:0007669"/>
    <property type="project" value="UniProtKB-KW"/>
</dbReference>
<feature type="transmembrane region" description="Helical" evidence="5">
    <location>
        <begin position="464"/>
        <end position="480"/>
    </location>
</feature>
<protein>
    <submittedName>
        <fullName evidence="7">O-antigen ligase family protein</fullName>
    </submittedName>
</protein>
<evidence type="ECO:0000313" key="8">
    <source>
        <dbReference type="Proteomes" id="UP001595733"/>
    </source>
</evidence>
<feature type="transmembrane region" description="Helical" evidence="5">
    <location>
        <begin position="405"/>
        <end position="429"/>
    </location>
</feature>
<organism evidence="7 8">
    <name type="scientific">Chryseomicrobium palamuruense</name>
    <dbReference type="NCBI Taxonomy" id="682973"/>
    <lineage>
        <taxon>Bacteria</taxon>
        <taxon>Bacillati</taxon>
        <taxon>Bacillota</taxon>
        <taxon>Bacilli</taxon>
        <taxon>Bacillales</taxon>
        <taxon>Caryophanaceae</taxon>
        <taxon>Chryseomicrobium</taxon>
    </lineage>
</organism>
<reference evidence="8" key="1">
    <citation type="journal article" date="2019" name="Int. J. Syst. Evol. Microbiol.">
        <title>The Global Catalogue of Microorganisms (GCM) 10K type strain sequencing project: providing services to taxonomists for standard genome sequencing and annotation.</title>
        <authorList>
            <consortium name="The Broad Institute Genomics Platform"/>
            <consortium name="The Broad Institute Genome Sequencing Center for Infectious Disease"/>
            <person name="Wu L."/>
            <person name="Ma J."/>
        </authorList>
    </citation>
    <scope>NUCLEOTIDE SEQUENCE [LARGE SCALE GENOMIC DNA]</scope>
    <source>
        <strain evidence="8">CCUG 50353</strain>
    </source>
</reference>
<keyword evidence="8" id="KW-1185">Reference proteome</keyword>
<dbReference type="EMBL" id="JBHSEF010000022">
    <property type="protein sequence ID" value="MFC4355175.1"/>
    <property type="molecule type" value="Genomic_DNA"/>
</dbReference>
<dbReference type="Proteomes" id="UP001595733">
    <property type="component" value="Unassembled WGS sequence"/>
</dbReference>
<evidence type="ECO:0000313" key="7">
    <source>
        <dbReference type="EMBL" id="MFC4355175.1"/>
    </source>
</evidence>
<proteinExistence type="predicted"/>
<dbReference type="InterPro" id="IPR051533">
    <property type="entry name" value="WaaL-like"/>
</dbReference>
<feature type="transmembrane region" description="Helical" evidence="5">
    <location>
        <begin position="284"/>
        <end position="304"/>
    </location>
</feature>
<name>A0ABV8UV56_9BACL</name>
<keyword evidence="4 5" id="KW-0472">Membrane</keyword>
<dbReference type="RefSeq" id="WP_378141551.1">
    <property type="nucleotide sequence ID" value="NZ_JBHSEF010000022.1"/>
</dbReference>